<organism evidence="14 15">
    <name type="scientific">Falsiroseomonas bella</name>
    <dbReference type="NCBI Taxonomy" id="2184016"/>
    <lineage>
        <taxon>Bacteria</taxon>
        <taxon>Pseudomonadati</taxon>
        <taxon>Pseudomonadota</taxon>
        <taxon>Alphaproteobacteria</taxon>
        <taxon>Acetobacterales</taxon>
        <taxon>Roseomonadaceae</taxon>
        <taxon>Falsiroseomonas</taxon>
    </lineage>
</organism>
<proteinExistence type="inferred from homology"/>
<keyword evidence="7" id="KW-0997">Cell inner membrane</keyword>
<evidence type="ECO:0000256" key="2">
    <source>
        <dbReference type="ARBA" id="ARBA00004429"/>
    </source>
</evidence>
<evidence type="ECO:0000256" key="11">
    <source>
        <dbReference type="ARBA" id="ARBA00023136"/>
    </source>
</evidence>
<dbReference type="PANTHER" id="PTHR30070">
    <property type="entry name" value="HEME EXPORTER PROTEIN B"/>
    <property type="match status" value="1"/>
</dbReference>
<evidence type="ECO:0000256" key="12">
    <source>
        <dbReference type="SAM" id="MobiDB-lite"/>
    </source>
</evidence>
<protein>
    <recommendedName>
        <fullName evidence="4">Heme exporter protein B</fullName>
    </recommendedName>
</protein>
<feature type="transmembrane region" description="Helical" evidence="13">
    <location>
        <begin position="292"/>
        <end position="311"/>
    </location>
</feature>
<evidence type="ECO:0000256" key="7">
    <source>
        <dbReference type="ARBA" id="ARBA00022519"/>
    </source>
</evidence>
<keyword evidence="10 13" id="KW-1133">Transmembrane helix</keyword>
<keyword evidence="5" id="KW-0813">Transport</keyword>
<comment type="function">
    <text evidence="1">Required for the export of heme to the periplasm for the biogenesis of c-type cytochromes.</text>
</comment>
<feature type="transmembrane region" description="Helical" evidence="13">
    <location>
        <begin position="406"/>
        <end position="427"/>
    </location>
</feature>
<dbReference type="GO" id="GO:0017004">
    <property type="term" value="P:cytochrome complex assembly"/>
    <property type="evidence" value="ECO:0007669"/>
    <property type="project" value="UniProtKB-KW"/>
</dbReference>
<evidence type="ECO:0000256" key="6">
    <source>
        <dbReference type="ARBA" id="ARBA00022475"/>
    </source>
</evidence>
<dbReference type="AlphaFoldDB" id="A0A317FP58"/>
<accession>A0A317FP58</accession>
<dbReference type="PANTHER" id="PTHR30070:SF1">
    <property type="entry name" value="CYTOCHROME C BIOGENESIS B-RELATED"/>
    <property type="match status" value="1"/>
</dbReference>
<dbReference type="Proteomes" id="UP000245765">
    <property type="component" value="Unassembled WGS sequence"/>
</dbReference>
<evidence type="ECO:0000256" key="9">
    <source>
        <dbReference type="ARBA" id="ARBA00022748"/>
    </source>
</evidence>
<evidence type="ECO:0000256" key="13">
    <source>
        <dbReference type="SAM" id="Phobius"/>
    </source>
</evidence>
<reference evidence="15" key="1">
    <citation type="submission" date="2018-05" db="EMBL/GenBank/DDBJ databases">
        <authorList>
            <person name="Du Z."/>
            <person name="Wang X."/>
        </authorList>
    </citation>
    <scope>NUCLEOTIDE SEQUENCE [LARGE SCALE GENOMIC DNA]</scope>
    <source>
        <strain evidence="15">CQN31</strain>
    </source>
</reference>
<dbReference type="InterPro" id="IPR003544">
    <property type="entry name" value="Cyt_c_biogenesis_CcmB"/>
</dbReference>
<evidence type="ECO:0000256" key="10">
    <source>
        <dbReference type="ARBA" id="ARBA00022989"/>
    </source>
</evidence>
<evidence type="ECO:0000313" key="14">
    <source>
        <dbReference type="EMBL" id="PWS39258.1"/>
    </source>
</evidence>
<dbReference type="PRINTS" id="PR01414">
    <property type="entry name" value="CCMBBIOGNSIS"/>
</dbReference>
<dbReference type="GO" id="GO:0015232">
    <property type="term" value="F:heme transmembrane transporter activity"/>
    <property type="evidence" value="ECO:0007669"/>
    <property type="project" value="InterPro"/>
</dbReference>
<dbReference type="OrthoDB" id="9812915at2"/>
<keyword evidence="15" id="KW-1185">Reference proteome</keyword>
<keyword evidence="6" id="KW-1003">Cell membrane</keyword>
<feature type="transmembrane region" description="Helical" evidence="13">
    <location>
        <begin position="345"/>
        <end position="366"/>
    </location>
</feature>
<feature type="transmembrane region" description="Helical" evidence="13">
    <location>
        <begin position="266"/>
        <end position="286"/>
    </location>
</feature>
<keyword evidence="11 13" id="KW-0472">Membrane</keyword>
<dbReference type="GO" id="GO:0005886">
    <property type="term" value="C:plasma membrane"/>
    <property type="evidence" value="ECO:0007669"/>
    <property type="project" value="UniProtKB-SubCell"/>
</dbReference>
<dbReference type="InterPro" id="IPR026031">
    <property type="entry name" value="Cyt_c_CcmB_bac"/>
</dbReference>
<feature type="region of interest" description="Disordered" evidence="12">
    <location>
        <begin position="69"/>
        <end position="88"/>
    </location>
</feature>
<evidence type="ECO:0000313" key="15">
    <source>
        <dbReference type="Proteomes" id="UP000245765"/>
    </source>
</evidence>
<evidence type="ECO:0000256" key="1">
    <source>
        <dbReference type="ARBA" id="ARBA00002442"/>
    </source>
</evidence>
<sequence>MRPGLAGCLPPTLARCSAPGAFAPAARGLNHTITGQASGAPAWIRCGGRTDAGGGGAGLLAGGAGGLRRPVLPARPGRRPAADRGERRGQVLAAAAAGGADPGRRGPAALERCRCLRRPPRPCKAAALPEPRRCPEALPDRPGESFFLFKALGWGGGACPRGARPCGIGRPAGPRAVLRPEAAAGAGPAGPGAGRSLAARRADGRAGCGFRGAAGRAAGSASRGGGHGDRRDPPAPADAGRRGVPPVSAFLAVFRREVQLALRHPADTLAAVLFFVLVCALFPFGVGPAPETLARIAPGALLAAALLAALLPLDRLFGAEAEDGSLEQLLLSGLPPAALAMAKALGHWVTTGLPLLAATPMAAAMLNLPTEAWGAAVIALALATAILSLFGTAGAALTLGARRGGVLLPLLVLPLAIPAVIFGAAGIEAAAAGLEPRPYLLLLGALLALALPMAPLAAGAALRAE</sequence>
<evidence type="ECO:0000256" key="5">
    <source>
        <dbReference type="ARBA" id="ARBA00022448"/>
    </source>
</evidence>
<feature type="transmembrane region" description="Helical" evidence="13">
    <location>
        <begin position="372"/>
        <end position="399"/>
    </location>
</feature>
<comment type="similarity">
    <text evidence="3">Belongs to the CcmB/CycW/HelB family.</text>
</comment>
<evidence type="ECO:0000256" key="3">
    <source>
        <dbReference type="ARBA" id="ARBA00010544"/>
    </source>
</evidence>
<dbReference type="EMBL" id="QGNA01000001">
    <property type="protein sequence ID" value="PWS39258.1"/>
    <property type="molecule type" value="Genomic_DNA"/>
</dbReference>
<keyword evidence="9" id="KW-0201">Cytochrome c-type biogenesis</keyword>
<dbReference type="GO" id="GO:1903607">
    <property type="term" value="P:cytochrome c biosynthetic process"/>
    <property type="evidence" value="ECO:0007669"/>
    <property type="project" value="TreeGrafter"/>
</dbReference>
<comment type="caution">
    <text evidence="14">The sequence shown here is derived from an EMBL/GenBank/DDBJ whole genome shotgun (WGS) entry which is preliminary data.</text>
</comment>
<comment type="subcellular location">
    <subcellularLocation>
        <location evidence="2">Cell inner membrane</location>
        <topology evidence="2">Multi-pass membrane protein</topology>
    </subcellularLocation>
</comment>
<keyword evidence="8 13" id="KW-0812">Transmembrane</keyword>
<name>A0A317FP58_9PROT</name>
<evidence type="ECO:0000256" key="8">
    <source>
        <dbReference type="ARBA" id="ARBA00022692"/>
    </source>
</evidence>
<feature type="transmembrane region" description="Helical" evidence="13">
    <location>
        <begin position="439"/>
        <end position="462"/>
    </location>
</feature>
<evidence type="ECO:0000256" key="4">
    <source>
        <dbReference type="ARBA" id="ARBA00016452"/>
    </source>
</evidence>
<dbReference type="Pfam" id="PF03379">
    <property type="entry name" value="CcmB"/>
    <property type="match status" value="1"/>
</dbReference>
<dbReference type="NCBIfam" id="TIGR01190">
    <property type="entry name" value="ccmB"/>
    <property type="match status" value="1"/>
</dbReference>
<feature type="region of interest" description="Disordered" evidence="12">
    <location>
        <begin position="215"/>
        <end position="243"/>
    </location>
</feature>
<gene>
    <name evidence="14" type="primary">ccmB</name>
    <name evidence="14" type="ORF">DFH01_01985</name>
</gene>